<organism evidence="1 2">
    <name type="scientific">Ixodes persulcatus</name>
    <name type="common">Taiga tick</name>
    <dbReference type="NCBI Taxonomy" id="34615"/>
    <lineage>
        <taxon>Eukaryota</taxon>
        <taxon>Metazoa</taxon>
        <taxon>Ecdysozoa</taxon>
        <taxon>Arthropoda</taxon>
        <taxon>Chelicerata</taxon>
        <taxon>Arachnida</taxon>
        <taxon>Acari</taxon>
        <taxon>Parasitiformes</taxon>
        <taxon>Ixodida</taxon>
        <taxon>Ixodoidea</taxon>
        <taxon>Ixodidae</taxon>
        <taxon>Ixodinae</taxon>
        <taxon>Ixodes</taxon>
    </lineage>
</organism>
<keyword evidence="2" id="KW-1185">Reference proteome</keyword>
<dbReference type="Proteomes" id="UP000805193">
    <property type="component" value="Unassembled WGS sequence"/>
</dbReference>
<protein>
    <submittedName>
        <fullName evidence="1">Uncharacterized protein</fullName>
    </submittedName>
</protein>
<evidence type="ECO:0000313" key="2">
    <source>
        <dbReference type="Proteomes" id="UP000805193"/>
    </source>
</evidence>
<sequence length="119" mass="13175">MISLERARRRAPLATGAARLAERMRQELELQWLPARAGVVGNGRADDLAAHARRTAHNTALASSEGQLGEHRVYSVPTVKSLIHHMKACTHDEGRMFEGFVYASNVFAEVLQDRQTILG</sequence>
<proteinExistence type="predicted"/>
<evidence type="ECO:0000313" key="1">
    <source>
        <dbReference type="EMBL" id="KAG0422842.1"/>
    </source>
</evidence>
<name>A0AC60PP84_IXOPE</name>
<accession>A0AC60PP84</accession>
<dbReference type="EMBL" id="JABSTQ010010175">
    <property type="protein sequence ID" value="KAG0422842.1"/>
    <property type="molecule type" value="Genomic_DNA"/>
</dbReference>
<reference evidence="1 2" key="1">
    <citation type="journal article" date="2020" name="Cell">
        <title>Large-Scale Comparative Analyses of Tick Genomes Elucidate Their Genetic Diversity and Vector Capacities.</title>
        <authorList>
            <consortium name="Tick Genome and Microbiome Consortium (TIGMIC)"/>
            <person name="Jia N."/>
            <person name="Wang J."/>
            <person name="Shi W."/>
            <person name="Du L."/>
            <person name="Sun Y."/>
            <person name="Zhan W."/>
            <person name="Jiang J.F."/>
            <person name="Wang Q."/>
            <person name="Zhang B."/>
            <person name="Ji P."/>
            <person name="Bell-Sakyi L."/>
            <person name="Cui X.M."/>
            <person name="Yuan T.T."/>
            <person name="Jiang B.G."/>
            <person name="Yang W.F."/>
            <person name="Lam T.T."/>
            <person name="Chang Q.C."/>
            <person name="Ding S.J."/>
            <person name="Wang X.J."/>
            <person name="Zhu J.G."/>
            <person name="Ruan X.D."/>
            <person name="Zhao L."/>
            <person name="Wei J.T."/>
            <person name="Ye R.Z."/>
            <person name="Que T.C."/>
            <person name="Du C.H."/>
            <person name="Zhou Y.H."/>
            <person name="Cheng J.X."/>
            <person name="Dai P.F."/>
            <person name="Guo W.B."/>
            <person name="Han X.H."/>
            <person name="Huang E.J."/>
            <person name="Li L.F."/>
            <person name="Wei W."/>
            <person name="Gao Y.C."/>
            <person name="Liu J.Z."/>
            <person name="Shao H.Z."/>
            <person name="Wang X."/>
            <person name="Wang C.C."/>
            <person name="Yang T.C."/>
            <person name="Huo Q.B."/>
            <person name="Li W."/>
            <person name="Chen H.Y."/>
            <person name="Chen S.E."/>
            <person name="Zhou L.G."/>
            <person name="Ni X.B."/>
            <person name="Tian J.H."/>
            <person name="Sheng Y."/>
            <person name="Liu T."/>
            <person name="Pan Y.S."/>
            <person name="Xia L.Y."/>
            <person name="Li J."/>
            <person name="Zhao F."/>
            <person name="Cao W.C."/>
        </authorList>
    </citation>
    <scope>NUCLEOTIDE SEQUENCE [LARGE SCALE GENOMIC DNA]</scope>
    <source>
        <strain evidence="1">Iper-2018</strain>
    </source>
</reference>
<comment type="caution">
    <text evidence="1">The sequence shown here is derived from an EMBL/GenBank/DDBJ whole genome shotgun (WGS) entry which is preliminary data.</text>
</comment>
<gene>
    <name evidence="1" type="ORF">HPB47_001364</name>
</gene>